<dbReference type="Proteomes" id="UP001431181">
    <property type="component" value="Unassembled WGS sequence"/>
</dbReference>
<keyword evidence="2" id="KW-1185">Reference proteome</keyword>
<sequence>MKGVQECVRRGYIDDFFFMTGSLNGLIATDLCLGKNEVIASNGTLISVDIV</sequence>
<dbReference type="RefSeq" id="WP_265218013.1">
    <property type="nucleotide sequence ID" value="NZ_JAPEUL010000006.1"/>
</dbReference>
<evidence type="ECO:0000313" key="1">
    <source>
        <dbReference type="EMBL" id="MCW4628802.1"/>
    </source>
</evidence>
<gene>
    <name evidence="1" type="ORF">ONZ52_07365</name>
</gene>
<protein>
    <submittedName>
        <fullName evidence="1">Uncharacterized protein</fullName>
    </submittedName>
</protein>
<evidence type="ECO:0000313" key="2">
    <source>
        <dbReference type="Proteomes" id="UP001431181"/>
    </source>
</evidence>
<dbReference type="EMBL" id="JAPEUL010000006">
    <property type="protein sequence ID" value="MCW4628802.1"/>
    <property type="molecule type" value="Genomic_DNA"/>
</dbReference>
<name>A0ABT3KFC1_9GAMM</name>
<proteinExistence type="predicted"/>
<reference evidence="1" key="1">
    <citation type="submission" date="2022-11" db="EMBL/GenBank/DDBJ databases">
        <title>Marinomonas sp. nov., isolated from marine algae.</title>
        <authorList>
            <person name="Choi D.G."/>
            <person name="Kim J.M."/>
            <person name="Lee J.K."/>
            <person name="Baek J.H."/>
            <person name="Jeon C.O."/>
        </authorList>
    </citation>
    <scope>NUCLEOTIDE SEQUENCE</scope>
    <source>
        <strain evidence="1">KJ51-3</strain>
    </source>
</reference>
<accession>A0ABT3KFC1</accession>
<comment type="caution">
    <text evidence="1">The sequence shown here is derived from an EMBL/GenBank/DDBJ whole genome shotgun (WGS) entry which is preliminary data.</text>
</comment>
<organism evidence="1 2">
    <name type="scientific">Marinomonas rhodophyticola</name>
    <dbReference type="NCBI Taxonomy" id="2992803"/>
    <lineage>
        <taxon>Bacteria</taxon>
        <taxon>Pseudomonadati</taxon>
        <taxon>Pseudomonadota</taxon>
        <taxon>Gammaproteobacteria</taxon>
        <taxon>Oceanospirillales</taxon>
        <taxon>Oceanospirillaceae</taxon>
        <taxon>Marinomonas</taxon>
    </lineage>
</organism>